<evidence type="ECO:0000313" key="2">
    <source>
        <dbReference type="EMBL" id="WLQ37387.1"/>
    </source>
</evidence>
<protein>
    <recommendedName>
        <fullName evidence="4">Bifunctional protein</fullName>
    </recommendedName>
</protein>
<proteinExistence type="predicted"/>
<dbReference type="RefSeq" id="WP_306059568.1">
    <property type="nucleotide sequence ID" value="NZ_CP120997.1"/>
</dbReference>
<keyword evidence="3" id="KW-1185">Reference proteome</keyword>
<sequence length="418" mass="45509">MRHVPFFRWVLTLGVLLIACSAAVYAAVPEMPELRQIDLTVLREEPDGACTVRWTDPFDHGEHEAAHQCDARRADSLKAPNYDPETGYGWESGFVVAEGSARGRLYTLGQDDETIDDRIDLSDTLVIIGLLLATAGLVGGNIRAAARLSGVRPDVVRRAWQLAYDAAAVEEDHTRAVEAVRAAWAPLQRERVHEEMGRVPVKSLRNDAGQRFRTKEWEKGGIHTARDVLDAGVWKLGQLPDVGRRTAEQAVAAARHLADGASQDVLVRLSADDRSDPRTTSLVTALRVLVEAGPRGKEAADTARELAERLEPLLADADAASTRSAMFRAGPERRGRARAAVAGLRRILAEAERDALVPRFGQTSVDLLRGPDNELDALAAWTDFERRPGDYYRVLAEVTAAGSGWRAPSPGGGVSVEV</sequence>
<feature type="signal peptide" evidence="1">
    <location>
        <begin position="1"/>
        <end position="26"/>
    </location>
</feature>
<dbReference type="EMBL" id="CP120997">
    <property type="protein sequence ID" value="WLQ37387.1"/>
    <property type="molecule type" value="Genomic_DNA"/>
</dbReference>
<organism evidence="2 3">
    <name type="scientific">Streptomyces castrisilvae</name>
    <dbReference type="NCBI Taxonomy" id="3033811"/>
    <lineage>
        <taxon>Bacteria</taxon>
        <taxon>Bacillati</taxon>
        <taxon>Actinomycetota</taxon>
        <taxon>Actinomycetes</taxon>
        <taxon>Kitasatosporales</taxon>
        <taxon>Streptomycetaceae</taxon>
        <taxon>Streptomyces</taxon>
    </lineage>
</organism>
<accession>A0ABY9HS60</accession>
<evidence type="ECO:0000256" key="1">
    <source>
        <dbReference type="SAM" id="SignalP"/>
    </source>
</evidence>
<evidence type="ECO:0000313" key="3">
    <source>
        <dbReference type="Proteomes" id="UP001239522"/>
    </source>
</evidence>
<evidence type="ECO:0008006" key="4">
    <source>
        <dbReference type="Google" id="ProtNLM"/>
    </source>
</evidence>
<name>A0ABY9HS60_9ACTN</name>
<keyword evidence="1" id="KW-0732">Signal</keyword>
<dbReference type="PROSITE" id="PS51257">
    <property type="entry name" value="PROKAR_LIPOPROTEIN"/>
    <property type="match status" value="1"/>
</dbReference>
<dbReference type="Proteomes" id="UP001239522">
    <property type="component" value="Chromosome"/>
</dbReference>
<reference evidence="2 3" key="1">
    <citation type="submission" date="2023-03" db="EMBL/GenBank/DDBJ databases">
        <title>Isolation and description of six Streptomyces strains from soil environments, able to metabolize different microbial glucans.</title>
        <authorList>
            <person name="Widen T."/>
            <person name="Larsbrink J."/>
        </authorList>
    </citation>
    <scope>NUCLEOTIDE SEQUENCE [LARGE SCALE GENOMIC DNA]</scope>
    <source>
        <strain evidence="2 3">Mut1</strain>
    </source>
</reference>
<feature type="chain" id="PRO_5047234981" description="Bifunctional protein" evidence="1">
    <location>
        <begin position="27"/>
        <end position="418"/>
    </location>
</feature>
<gene>
    <name evidence="2" type="ORF">P8A18_29860</name>
</gene>